<dbReference type="AlphaFoldDB" id="A0A7Z2JH43"/>
<evidence type="ECO:0000259" key="2">
    <source>
        <dbReference type="Pfam" id="PF08450"/>
    </source>
</evidence>
<feature type="chain" id="PRO_5031141645" evidence="1">
    <location>
        <begin position="26"/>
        <end position="664"/>
    </location>
</feature>
<sequence>MVVKRLCAASLAVALTAALAPVCEAQYSTDWLANSYGSNATRVGSVARSMWVAPEGVIYTSSMWDENEGGIALYQNGQSLGSIGGHGDFQGGAITGNTSSLFVAMQFNSTYGSGKVGRYNRTSRARDLLISVSDTTTERLADVVTGLATAGSLLYASDFPGNRVRVFTTAGVWQRDIGIAGPGALAVDAAGNLWVAQKSAGAVVEFGPNGDKRNTIQLGATARPSSLYFDTQTAQLMIGDSGPDMNIKLYNVAGAPIATGTFGVKGGYLNTATGLKGQVGDKRFTRVAGIGKDSAGNLYVLNNPWGGSWDLGRDGGTDIHAYDGSGYLRWKLQSLNFEGNGAPDPGTDGVLFYGGTHVYAGAAGGTFVANTIDPVTYPSDPRINLADHERGEHFAQVAYVNGHRILVAASQNPDTFYFFHFNPQSGYIAIPDATMPGAAFNTTARVRDGFCLDSKGDIWAGLDKTNVISHYPLTGFDASGQPVWGTPKTTPIPRTISQLTRIIYLPESDTMILAQGITGNTDWTAVGSRVEVYHGWLAGNTGTPNPVITISGANPKSITASGNELFVGYVHTVPNIDAFNLTTGKLDTTFTNSNPNAVYVGNDVDSMYGLRSFQRASGEYVVTKDNYNGSNLVVYRWTPAVAAGTTATAAPVTQAMLASPFVSK</sequence>
<dbReference type="Pfam" id="PF08450">
    <property type="entry name" value="SGL"/>
    <property type="match status" value="1"/>
</dbReference>
<dbReference type="Gene3D" id="2.120.10.30">
    <property type="entry name" value="TolB, C-terminal domain"/>
    <property type="match status" value="1"/>
</dbReference>
<dbReference type="KEGG" id="pacs:FAZ98_26480"/>
<name>A0A7Z2JH43_9BURK</name>
<dbReference type="RefSeq" id="WP_158955629.1">
    <property type="nucleotide sequence ID" value="NZ_CP046915.1"/>
</dbReference>
<keyword evidence="4" id="KW-1185">Reference proteome</keyword>
<dbReference type="EMBL" id="CP046915">
    <property type="protein sequence ID" value="QGZ65317.1"/>
    <property type="molecule type" value="Genomic_DNA"/>
</dbReference>
<evidence type="ECO:0000313" key="3">
    <source>
        <dbReference type="EMBL" id="QGZ65317.1"/>
    </source>
</evidence>
<feature type="signal peptide" evidence="1">
    <location>
        <begin position="1"/>
        <end position="25"/>
    </location>
</feature>
<dbReference type="OrthoDB" id="608729at2"/>
<proteinExistence type="predicted"/>
<keyword evidence="1" id="KW-0732">Signal</keyword>
<protein>
    <submittedName>
        <fullName evidence="3">SMP-30/gluconolaconase/LRE-like region family protein</fullName>
    </submittedName>
</protein>
<evidence type="ECO:0000313" key="4">
    <source>
        <dbReference type="Proteomes" id="UP000433577"/>
    </source>
</evidence>
<accession>A0A7Z2JH43</accession>
<feature type="domain" description="SMP-30/Gluconolactonase/LRE-like region" evidence="2">
    <location>
        <begin position="182"/>
        <end position="231"/>
    </location>
</feature>
<gene>
    <name evidence="3" type="ORF">FAZ98_26480</name>
</gene>
<dbReference type="InterPro" id="IPR013658">
    <property type="entry name" value="SGL"/>
</dbReference>
<reference evidence="3 4" key="1">
    <citation type="submission" date="2019-12" db="EMBL/GenBank/DDBJ databases">
        <title>Paraburkholderia acidiphila 7Q-K02 sp. nov and Paraburkholderia acidisoli DHF22 sp. nov., two strains isolated from forest soil.</title>
        <authorList>
            <person name="Gao Z."/>
            <person name="Qiu L."/>
        </authorList>
    </citation>
    <scope>NUCLEOTIDE SEQUENCE [LARGE SCALE GENOMIC DNA]</scope>
    <source>
        <strain evidence="3 4">DHF22</strain>
    </source>
</reference>
<dbReference type="InterPro" id="IPR011042">
    <property type="entry name" value="6-blade_b-propeller_TolB-like"/>
</dbReference>
<dbReference type="SUPFAM" id="SSF63829">
    <property type="entry name" value="Calcium-dependent phosphotriesterase"/>
    <property type="match status" value="1"/>
</dbReference>
<organism evidence="3 4">
    <name type="scientific">Paraburkholderia acidisoli</name>
    <dbReference type="NCBI Taxonomy" id="2571748"/>
    <lineage>
        <taxon>Bacteria</taxon>
        <taxon>Pseudomonadati</taxon>
        <taxon>Pseudomonadota</taxon>
        <taxon>Betaproteobacteria</taxon>
        <taxon>Burkholderiales</taxon>
        <taxon>Burkholderiaceae</taxon>
        <taxon>Paraburkholderia</taxon>
    </lineage>
</organism>
<dbReference type="Proteomes" id="UP000433577">
    <property type="component" value="Chromosome 3"/>
</dbReference>
<evidence type="ECO:0000256" key="1">
    <source>
        <dbReference type="SAM" id="SignalP"/>
    </source>
</evidence>